<feature type="non-terminal residue" evidence="1">
    <location>
        <position position="330"/>
    </location>
</feature>
<sequence>MNRIQVLLHAYQPFYEPLPKGSVDYRYFYRINALPLFHFQDLEIPMGVALERTTEVVVNLSVTRCDPAGILFNLGVRMSDHGGGWRGAVDSMILFRLNSGFEAAAVRVEKHSVPEMLMTPAILGADAALAWFTAHKGEIGLGAARISALVDVPRSAGGVSVGGNSCDYAENLAKQSSAAQILSVKTYELIIVQICDTHSYKEYVAYRFLTAGGMMKWFWRDYVCDGTREARVPASPLRTGTKLLDGTVLASAILEDDLRDEGESPLQRLDDQNHDLERAQWALSDGHYVCHWNAQSCHGTARNHVLDAFNNAHKLQQYANVGLVAHNPAW</sequence>
<protein>
    <submittedName>
        <fullName evidence="1">Lipase</fullName>
    </submittedName>
</protein>
<dbReference type="InterPro" id="IPR029058">
    <property type="entry name" value="AB_hydrolase_fold"/>
</dbReference>
<dbReference type="Gene3D" id="3.40.50.1820">
    <property type="entry name" value="alpha/beta hydrolase"/>
    <property type="match status" value="1"/>
</dbReference>
<dbReference type="AlphaFoldDB" id="D6R3X4"/>
<proteinExistence type="predicted"/>
<dbReference type="EMBL" id="HM068507">
    <property type="protein sequence ID" value="ADG03645.1"/>
    <property type="molecule type" value="Genomic_DNA"/>
</dbReference>
<reference evidence="1" key="1">
    <citation type="submission" date="2010-03" db="EMBL/GenBank/DDBJ databases">
        <authorList>
            <person name="Roh C."/>
        </authorList>
    </citation>
    <scope>NUCLEOTIDE SEQUENCE</scope>
</reference>
<accession>D6R3X4</accession>
<evidence type="ECO:0000313" key="1">
    <source>
        <dbReference type="EMBL" id="ADG03645.1"/>
    </source>
</evidence>
<name>D6R3X4_9ZZZZ</name>
<organism evidence="1">
    <name type="scientific">uncultured organism</name>
    <dbReference type="NCBI Taxonomy" id="155900"/>
    <lineage>
        <taxon>unclassified sequences</taxon>
        <taxon>environmental samples</taxon>
    </lineage>
</organism>